<keyword evidence="3" id="KW-1185">Reference proteome</keyword>
<accession>A0AAN2PD96</accession>
<feature type="transmembrane region" description="Helical" evidence="1">
    <location>
        <begin position="6"/>
        <end position="24"/>
    </location>
</feature>
<keyword evidence="1" id="KW-1133">Transmembrane helix</keyword>
<keyword evidence="1" id="KW-0472">Membrane</keyword>
<gene>
    <name evidence="2" type="ORF">BN1180_00435</name>
</gene>
<dbReference type="Proteomes" id="UP000182110">
    <property type="component" value="Unassembled WGS sequence"/>
</dbReference>
<reference evidence="2 3" key="1">
    <citation type="journal article" date="2014" name="Genome Announc.">
        <title>Genome Sequence of Bacillus simplex Strain P558, Isolated from a Human Fecal Sample.</title>
        <authorList>
            <person name="Croce O."/>
            <person name="Hugon P."/>
            <person name="Lagier J.C."/>
            <person name="Bibi F."/>
            <person name="Robert C."/>
            <person name="Azhar E.I."/>
            <person name="Raoult D."/>
            <person name="Fournier P.E."/>
        </authorList>
    </citation>
    <scope>NUCLEOTIDE SEQUENCE [LARGE SCALE GENOMIC DNA]</scope>
    <source>
        <strain evidence="2 3">P558</strain>
    </source>
</reference>
<dbReference type="EMBL" id="CCXW01000001">
    <property type="protein sequence ID" value="CEG30333.1"/>
    <property type="molecule type" value="Genomic_DNA"/>
</dbReference>
<keyword evidence="1" id="KW-0812">Transmembrane</keyword>
<proteinExistence type="predicted"/>
<organism evidence="2 3">
    <name type="scientific">Peribacillus simplex</name>
    <dbReference type="NCBI Taxonomy" id="1478"/>
    <lineage>
        <taxon>Bacteria</taxon>
        <taxon>Bacillati</taxon>
        <taxon>Bacillota</taxon>
        <taxon>Bacilli</taxon>
        <taxon>Bacillales</taxon>
        <taxon>Bacillaceae</taxon>
        <taxon>Peribacillus</taxon>
    </lineage>
</organism>
<name>A0AAN2PD96_9BACI</name>
<protein>
    <submittedName>
        <fullName evidence="2">Uncharacterized protein</fullName>
    </submittedName>
</protein>
<comment type="caution">
    <text evidence="2">The sequence shown here is derived from an EMBL/GenBank/DDBJ whole genome shotgun (WGS) entry which is preliminary data.</text>
</comment>
<evidence type="ECO:0000256" key="1">
    <source>
        <dbReference type="SAM" id="Phobius"/>
    </source>
</evidence>
<dbReference type="AlphaFoldDB" id="A0AAN2PD96"/>
<evidence type="ECO:0000313" key="2">
    <source>
        <dbReference type="EMBL" id="CEG30333.1"/>
    </source>
</evidence>
<evidence type="ECO:0000313" key="3">
    <source>
        <dbReference type="Proteomes" id="UP000182110"/>
    </source>
</evidence>
<sequence>MMFQTLITLFVLCGIELGFAYLAISLKQEK</sequence>